<accession>A0A1V0B838</accession>
<reference evidence="1 2" key="1">
    <citation type="submission" date="2017-03" db="EMBL/GenBank/DDBJ databases">
        <title>Complete genome sequence of the novel DNRA strain Pseudomonas sp. S-6-2 isolated from Chinese polluted river sediment. Journal of Biotechnology.</title>
        <authorList>
            <person name="Li J."/>
            <person name="Xiang F."/>
            <person name="Wang L."/>
            <person name="Xi L."/>
            <person name="Liu J."/>
        </authorList>
    </citation>
    <scope>NUCLEOTIDE SEQUENCE [LARGE SCALE GENOMIC DNA]</scope>
    <source>
        <strain evidence="1 2">S-6-2</strain>
    </source>
</reference>
<proteinExistence type="predicted"/>
<evidence type="ECO:0008006" key="3">
    <source>
        <dbReference type="Google" id="ProtNLM"/>
    </source>
</evidence>
<dbReference type="Proteomes" id="UP000243488">
    <property type="component" value="Chromosome"/>
</dbReference>
<name>A0A1V0B838_9GAMM</name>
<dbReference type="STRING" id="1931241.BVH74_15615"/>
<dbReference type="Pfam" id="PF08907">
    <property type="entry name" value="DUF1853"/>
    <property type="match status" value="1"/>
</dbReference>
<gene>
    <name evidence="1" type="ORF">BVH74_15615</name>
</gene>
<evidence type="ECO:0000313" key="1">
    <source>
        <dbReference type="EMBL" id="AQZ96092.1"/>
    </source>
</evidence>
<dbReference type="InterPro" id="IPR015003">
    <property type="entry name" value="DUF1853"/>
</dbReference>
<keyword evidence="2" id="KW-1185">Reference proteome</keyword>
<dbReference type="KEGG" id="ppha:BVH74_15615"/>
<dbReference type="EMBL" id="CP020100">
    <property type="protein sequence ID" value="AQZ96092.1"/>
    <property type="molecule type" value="Genomic_DNA"/>
</dbReference>
<sequence length="349" mass="39331">MRLNRQPYNMGDRHPTAFQRIIRGQPAAGKSTRAIMIEQLRHPVVRDLAWVALSAPLLGPGALPLRDPLDGSIWRSEPMRLHQALVQLERQPQRLDDVFANARDRRLGSYYERLWHMLLELAPDVRLLGHNITLHRQGRTLGELDLLLETPNGEVLHLELAIKFFLGYPQGVDTSLSSSPASAWWGPDPQDRLDRKLNHMLTHQLPLGVQLDLSDSAWPRVERSCAWLQGCLFYPAAQPMPRMIHATDTPQTHLWCHVHQASERLPADSHWSPLAHKAWLMPPSSPSVVLSPDQIAAQLGGLLDSSPGGVMLWRIDDAGTDPLQAQRLFLVSRHWPNKGDSEQLLAYSA</sequence>
<evidence type="ECO:0000313" key="2">
    <source>
        <dbReference type="Proteomes" id="UP000243488"/>
    </source>
</evidence>
<protein>
    <recommendedName>
        <fullName evidence="3">DUF1853 domain-containing protein</fullName>
    </recommendedName>
</protein>
<organism evidence="1 2">
    <name type="scientific">Halopseudomonas phragmitis</name>
    <dbReference type="NCBI Taxonomy" id="1931241"/>
    <lineage>
        <taxon>Bacteria</taxon>
        <taxon>Pseudomonadati</taxon>
        <taxon>Pseudomonadota</taxon>
        <taxon>Gammaproteobacteria</taxon>
        <taxon>Pseudomonadales</taxon>
        <taxon>Pseudomonadaceae</taxon>
        <taxon>Halopseudomonas</taxon>
    </lineage>
</organism>
<dbReference type="AlphaFoldDB" id="A0A1V0B838"/>